<organism evidence="2 3">
    <name type="scientific">Drosophila lebanonensis</name>
    <name type="common">Fruit fly</name>
    <name type="synonym">Scaptodrosophila lebanonensis</name>
    <dbReference type="NCBI Taxonomy" id="7225"/>
    <lineage>
        <taxon>Eukaryota</taxon>
        <taxon>Metazoa</taxon>
        <taxon>Ecdysozoa</taxon>
        <taxon>Arthropoda</taxon>
        <taxon>Hexapoda</taxon>
        <taxon>Insecta</taxon>
        <taxon>Pterygota</taxon>
        <taxon>Neoptera</taxon>
        <taxon>Endopterygota</taxon>
        <taxon>Diptera</taxon>
        <taxon>Brachycera</taxon>
        <taxon>Muscomorpha</taxon>
        <taxon>Ephydroidea</taxon>
        <taxon>Drosophilidae</taxon>
        <taxon>Scaptodrosophila</taxon>
    </lineage>
</organism>
<reference evidence="3" key="1">
    <citation type="submission" date="2025-08" db="UniProtKB">
        <authorList>
            <consortium name="RefSeq"/>
        </authorList>
    </citation>
    <scope>IDENTIFICATION</scope>
    <source>
        <strain evidence="3">11010-0011.00</strain>
        <tissue evidence="3">Whole body</tissue>
    </source>
</reference>
<dbReference type="Pfam" id="PF07145">
    <property type="entry name" value="PAM2"/>
    <property type="match status" value="1"/>
</dbReference>
<sequence length="186" mass="20437">MSSQSDKKFELPSVPSEDEEPQNDVTPSSSQSLDKRLNPDAPEFVPGLAATLLANKLFDELSETMAPYTKWSNAANEDVSYGPRYDAIWRESGTLSRTAQLNASAEPFVPLAPDFIESPSNEERVSAGNEQLTVIDGEPLQKTQQLLQMKGTRVSAKQSGLRLFTKRRPPLEDDSSAGFLCPCVLM</sequence>
<dbReference type="InterPro" id="IPR009818">
    <property type="entry name" value="PAM2_motif"/>
</dbReference>
<dbReference type="OrthoDB" id="7868409at2759"/>
<evidence type="ECO:0000313" key="3">
    <source>
        <dbReference type="RefSeq" id="XP_030383299.1"/>
    </source>
</evidence>
<dbReference type="AlphaFoldDB" id="A0A6J2U4L6"/>
<feature type="compositionally biased region" description="Basic and acidic residues" evidence="1">
    <location>
        <begin position="1"/>
        <end position="10"/>
    </location>
</feature>
<name>A0A6J2U4L6_DROLE</name>
<gene>
    <name evidence="3" type="primary">LOC115630783</name>
</gene>
<feature type="compositionally biased region" description="Polar residues" evidence="1">
    <location>
        <begin position="23"/>
        <end position="32"/>
    </location>
</feature>
<keyword evidence="2" id="KW-1185">Reference proteome</keyword>
<dbReference type="Proteomes" id="UP000504634">
    <property type="component" value="Unplaced"/>
</dbReference>
<accession>A0A6J2U4L6</accession>
<dbReference type="RefSeq" id="XP_030383299.1">
    <property type="nucleotide sequence ID" value="XM_030527439.1"/>
</dbReference>
<dbReference type="GeneID" id="115630783"/>
<protein>
    <submittedName>
        <fullName evidence="3">Uncharacterized protein LOC115630783</fullName>
    </submittedName>
</protein>
<evidence type="ECO:0000313" key="2">
    <source>
        <dbReference type="Proteomes" id="UP000504634"/>
    </source>
</evidence>
<feature type="region of interest" description="Disordered" evidence="1">
    <location>
        <begin position="1"/>
        <end position="41"/>
    </location>
</feature>
<proteinExistence type="predicted"/>
<evidence type="ECO:0000256" key="1">
    <source>
        <dbReference type="SAM" id="MobiDB-lite"/>
    </source>
</evidence>